<evidence type="ECO:0000256" key="1">
    <source>
        <dbReference type="SAM" id="MobiDB-lite"/>
    </source>
</evidence>
<dbReference type="AlphaFoldDB" id="A0A0D2HNX9"/>
<dbReference type="Proteomes" id="UP000053789">
    <property type="component" value="Unassembled WGS sequence"/>
</dbReference>
<proteinExistence type="predicted"/>
<protein>
    <submittedName>
        <fullName evidence="2">Uncharacterized protein</fullName>
    </submittedName>
</protein>
<dbReference type="VEuPathDB" id="FungiDB:Z519_06352"/>
<organism evidence="2 3">
    <name type="scientific">Cladophialophora bantiana (strain ATCC 10958 / CBS 173.52 / CDC B-1940 / NIH 8579)</name>
    <name type="common">Xylohypha bantiana</name>
    <dbReference type="NCBI Taxonomy" id="1442370"/>
    <lineage>
        <taxon>Eukaryota</taxon>
        <taxon>Fungi</taxon>
        <taxon>Dikarya</taxon>
        <taxon>Ascomycota</taxon>
        <taxon>Pezizomycotina</taxon>
        <taxon>Eurotiomycetes</taxon>
        <taxon>Chaetothyriomycetidae</taxon>
        <taxon>Chaetothyriales</taxon>
        <taxon>Herpotrichiellaceae</taxon>
        <taxon>Cladophialophora</taxon>
    </lineage>
</organism>
<dbReference type="HOGENOM" id="CLU_063489_0_0_1"/>
<sequence length="358" mass="39101">MAGRYIPPALRARGGGDGGQKPRSANDSESGSCSVSSGLHGGGKSRQLTARSDALPDGDLCSVKEIERHFWPDPECWTSGGKQKTLHDSAATQGVLSYVLLFKDANPRWQDDGIIFTKSNLELLPAELANKTTENGLTDEGGDASFASNGTSHANNGESERGGQEHEGVKQEDTLVSAPTKSDQPQQLQYQHPHPIAIFTQVRRSQGNSARTFKFAGYYRIVRLSFLQPHSPGLVRMLEQKWSLTNPRTGQVRQRQRDASAWQGSLNMTWAVIKFERDGEAMKSLGLLKIERVEDEDVEDFEGRPGGGGDGGKSRREKKGVNELLRELRMGDEAKKVNKQRDQGGKGTLNDGVSGANE</sequence>
<feature type="compositionally biased region" description="Low complexity" evidence="1">
    <location>
        <begin position="28"/>
        <end position="38"/>
    </location>
</feature>
<evidence type="ECO:0000313" key="2">
    <source>
        <dbReference type="EMBL" id="KIW92505.1"/>
    </source>
</evidence>
<evidence type="ECO:0000313" key="3">
    <source>
        <dbReference type="Proteomes" id="UP000053789"/>
    </source>
</evidence>
<keyword evidence="3" id="KW-1185">Reference proteome</keyword>
<feature type="compositionally biased region" description="Polar residues" evidence="1">
    <location>
        <begin position="146"/>
        <end position="157"/>
    </location>
</feature>
<dbReference type="GeneID" id="27699280"/>
<accession>A0A0D2HNX9</accession>
<dbReference type="RefSeq" id="XP_016619174.1">
    <property type="nucleotide sequence ID" value="XM_016764092.1"/>
</dbReference>
<gene>
    <name evidence="2" type="ORF">Z519_06352</name>
</gene>
<feature type="region of interest" description="Disordered" evidence="1">
    <location>
        <begin position="133"/>
        <end position="187"/>
    </location>
</feature>
<dbReference type="OrthoDB" id="2563155at2759"/>
<feature type="compositionally biased region" description="Basic and acidic residues" evidence="1">
    <location>
        <begin position="158"/>
        <end position="173"/>
    </location>
</feature>
<feature type="region of interest" description="Disordered" evidence="1">
    <location>
        <begin position="1"/>
        <end position="50"/>
    </location>
</feature>
<name>A0A0D2HNX9_CLAB1</name>
<feature type="region of interest" description="Disordered" evidence="1">
    <location>
        <begin position="298"/>
        <end position="358"/>
    </location>
</feature>
<dbReference type="EMBL" id="KN846988">
    <property type="protein sequence ID" value="KIW92505.1"/>
    <property type="molecule type" value="Genomic_DNA"/>
</dbReference>
<feature type="compositionally biased region" description="Basic and acidic residues" evidence="1">
    <location>
        <begin position="319"/>
        <end position="344"/>
    </location>
</feature>
<reference evidence="2" key="1">
    <citation type="submission" date="2015-01" db="EMBL/GenBank/DDBJ databases">
        <title>The Genome Sequence of Cladophialophora bantiana CBS 173.52.</title>
        <authorList>
            <consortium name="The Broad Institute Genomics Platform"/>
            <person name="Cuomo C."/>
            <person name="de Hoog S."/>
            <person name="Gorbushina A."/>
            <person name="Stielow B."/>
            <person name="Teixiera M."/>
            <person name="Abouelleil A."/>
            <person name="Chapman S.B."/>
            <person name="Priest M."/>
            <person name="Young S.K."/>
            <person name="Wortman J."/>
            <person name="Nusbaum C."/>
            <person name="Birren B."/>
        </authorList>
    </citation>
    <scope>NUCLEOTIDE SEQUENCE [LARGE SCALE GENOMIC DNA]</scope>
    <source>
        <strain evidence="2">CBS 173.52</strain>
    </source>
</reference>